<evidence type="ECO:0000256" key="5">
    <source>
        <dbReference type="ARBA" id="ARBA00023242"/>
    </source>
</evidence>
<keyword evidence="4" id="KW-0804">Transcription</keyword>
<evidence type="ECO:0000256" key="1">
    <source>
        <dbReference type="ARBA" id="ARBA00004123"/>
    </source>
</evidence>
<feature type="DNA-binding region" description="Fork-head" evidence="6">
    <location>
        <begin position="61"/>
        <end position="138"/>
    </location>
</feature>
<evidence type="ECO:0000256" key="4">
    <source>
        <dbReference type="ARBA" id="ARBA00023163"/>
    </source>
</evidence>
<dbReference type="SMART" id="SM00339">
    <property type="entry name" value="FH"/>
    <property type="match status" value="1"/>
</dbReference>
<dbReference type="PANTHER" id="PTHR13962">
    <property type="entry name" value="FORKHEAD BOX PROTEIN N3-LIKE PROTEIN-RELATED"/>
    <property type="match status" value="1"/>
</dbReference>
<proteinExistence type="predicted"/>
<dbReference type="PANTHER" id="PTHR13962:SF17">
    <property type="entry name" value="FORKHEAD BOX PROTEIN N4"/>
    <property type="match status" value="1"/>
</dbReference>
<protein>
    <recommendedName>
        <fullName evidence="7">Fork-head domain-containing protein</fullName>
    </recommendedName>
</protein>
<dbReference type="PROSITE" id="PS50039">
    <property type="entry name" value="FORK_HEAD_3"/>
    <property type="match status" value="1"/>
</dbReference>
<feature type="domain" description="Fork-head" evidence="7">
    <location>
        <begin position="61"/>
        <end position="138"/>
    </location>
</feature>
<dbReference type="GO" id="GO:0000987">
    <property type="term" value="F:cis-regulatory region sequence-specific DNA binding"/>
    <property type="evidence" value="ECO:0007669"/>
    <property type="project" value="TreeGrafter"/>
</dbReference>
<dbReference type="SUPFAM" id="SSF46785">
    <property type="entry name" value="Winged helix' DNA-binding domain"/>
    <property type="match status" value="1"/>
</dbReference>
<evidence type="ECO:0000313" key="8">
    <source>
        <dbReference type="EMBL" id="TMS39782.1"/>
    </source>
</evidence>
<reference evidence="8" key="2">
    <citation type="journal article" date="2015" name="Genome Biol.">
        <title>Comparative genomics of Steinernema reveals deeply conserved gene regulatory networks.</title>
        <authorList>
            <person name="Dillman A.R."/>
            <person name="Macchietto M."/>
            <person name="Porter C.F."/>
            <person name="Rogers A."/>
            <person name="Williams B."/>
            <person name="Antoshechkin I."/>
            <person name="Lee M.M."/>
            <person name="Goodwin Z."/>
            <person name="Lu X."/>
            <person name="Lewis E.E."/>
            <person name="Goodrich-Blair H."/>
            <person name="Stock S.P."/>
            <person name="Adams B.J."/>
            <person name="Sternberg P.W."/>
            <person name="Mortazavi A."/>
        </authorList>
    </citation>
    <scope>NUCLEOTIDE SEQUENCE [LARGE SCALE GENOMIC DNA]</scope>
    <source>
        <strain evidence="8">ALL</strain>
    </source>
</reference>
<gene>
    <name evidence="8" type="ORF">L596_006260</name>
</gene>
<keyword evidence="5 6" id="KW-0539">Nucleus</keyword>
<dbReference type="PROSITE" id="PS00658">
    <property type="entry name" value="FORK_HEAD_2"/>
    <property type="match status" value="1"/>
</dbReference>
<sequence length="361" mass="40972">MTPRGLCVCNLSSQPQHSMEPSSESSRKFMDMISTLCAEVDNKQKLPEKKPQRNASGKCMKPAYAFSAIIALALKNSPDGRLPVWKIYAFILEHFRYFRTANEAWRNSVRHSLSKNGNFEKCLKEDGSKMKDGNMWQIIESRREAIDREILKYRLSDKYHAMNLAALNKPEILTSLEEGSFGLPPFVFEKEYKQAYRILANQKNKRPEIPKNFEVASNVFKESNMNTLNTDLDTLARPNPISVLLNENTPSPISRIDLLKPSIPSSSSQNMSEASMNAEEKQIYEKYLTSDSNPLLSSAALPGAVVPEIDDCMLWECEQDTLEAGIQTRLRHDENDFWLPTRSNCIFDLPSDNLSVVSDGF</sequence>
<dbReference type="Pfam" id="PF00250">
    <property type="entry name" value="Forkhead"/>
    <property type="match status" value="1"/>
</dbReference>
<reference evidence="8" key="1">
    <citation type="submission" date="2013-11" db="EMBL/GenBank/DDBJ databases">
        <authorList>
            <person name="Sternberg P."/>
            <person name="Dillman A."/>
            <person name="Macchietto M."/>
        </authorList>
    </citation>
    <scope>NUCLEOTIDE SEQUENCE</scope>
    <source>
        <strain evidence="8">ALL</strain>
    </source>
</reference>
<evidence type="ECO:0000256" key="3">
    <source>
        <dbReference type="ARBA" id="ARBA00023125"/>
    </source>
</evidence>
<evidence type="ECO:0000256" key="6">
    <source>
        <dbReference type="PROSITE-ProRule" id="PRU00089"/>
    </source>
</evidence>
<name>A0A4U8V1S7_STECR</name>
<evidence type="ECO:0000256" key="2">
    <source>
        <dbReference type="ARBA" id="ARBA00023015"/>
    </source>
</evidence>
<dbReference type="InterPro" id="IPR036390">
    <property type="entry name" value="WH_DNA-bd_sf"/>
</dbReference>
<dbReference type="InterPro" id="IPR030456">
    <property type="entry name" value="TF_fork_head_CS_2"/>
</dbReference>
<accession>A0A4U8V1S7</accession>
<reference evidence="8" key="3">
    <citation type="journal article" date="2019" name="G3 (Bethesda)">
        <title>Hybrid Assembly of the Genome of the Entomopathogenic Nematode Steinernema carpocapsae Identifies the X-Chromosome.</title>
        <authorList>
            <person name="Serra L."/>
            <person name="Macchietto M."/>
            <person name="Macias-Munoz A."/>
            <person name="McGill C.J."/>
            <person name="Rodriguez I.M."/>
            <person name="Rodriguez B."/>
            <person name="Murad R."/>
            <person name="Mortazavi A."/>
        </authorList>
    </citation>
    <scope>NUCLEOTIDE SEQUENCE [LARGE SCALE GENOMIC DNA]</scope>
    <source>
        <strain evidence="8">ALL</strain>
    </source>
</reference>
<dbReference type="Gene3D" id="1.10.10.10">
    <property type="entry name" value="Winged helix-like DNA-binding domain superfamily/Winged helix DNA-binding domain"/>
    <property type="match status" value="1"/>
</dbReference>
<dbReference type="AlphaFoldDB" id="A0A4U8V1S7"/>
<dbReference type="GO" id="GO:0003700">
    <property type="term" value="F:DNA-binding transcription factor activity"/>
    <property type="evidence" value="ECO:0007669"/>
    <property type="project" value="InterPro"/>
</dbReference>
<organism evidence="8">
    <name type="scientific">Steinernema carpocapsae</name>
    <name type="common">Entomopathogenic nematode</name>
    <dbReference type="NCBI Taxonomy" id="34508"/>
    <lineage>
        <taxon>Eukaryota</taxon>
        <taxon>Metazoa</taxon>
        <taxon>Ecdysozoa</taxon>
        <taxon>Nematoda</taxon>
        <taxon>Chromadorea</taxon>
        <taxon>Rhabditida</taxon>
        <taxon>Tylenchina</taxon>
        <taxon>Panagrolaimomorpha</taxon>
        <taxon>Strongyloidoidea</taxon>
        <taxon>Steinernematidae</taxon>
        <taxon>Steinernema</taxon>
    </lineage>
</organism>
<dbReference type="InterPro" id="IPR036388">
    <property type="entry name" value="WH-like_DNA-bd_sf"/>
</dbReference>
<evidence type="ECO:0000259" key="7">
    <source>
        <dbReference type="PROSITE" id="PS50039"/>
    </source>
</evidence>
<dbReference type="InterPro" id="IPR047119">
    <property type="entry name" value="FOXN2/3-like"/>
</dbReference>
<keyword evidence="3 6" id="KW-0238">DNA-binding</keyword>
<keyword evidence="2" id="KW-0805">Transcription regulation</keyword>
<dbReference type="STRING" id="34508.A0A4U8V1S7"/>
<comment type="caution">
    <text evidence="8">The sequence shown here is derived from an EMBL/GenBank/DDBJ whole genome shotgun (WGS) entry which is preliminary data.</text>
</comment>
<dbReference type="PRINTS" id="PR00053">
    <property type="entry name" value="FORKHEAD"/>
</dbReference>
<dbReference type="EMBL" id="AZBU02000001">
    <property type="protein sequence ID" value="TMS39782.1"/>
    <property type="molecule type" value="Genomic_DNA"/>
</dbReference>
<dbReference type="GO" id="GO:0005634">
    <property type="term" value="C:nucleus"/>
    <property type="evidence" value="ECO:0007669"/>
    <property type="project" value="UniProtKB-SubCell"/>
</dbReference>
<dbReference type="InterPro" id="IPR001766">
    <property type="entry name" value="Fork_head_dom"/>
</dbReference>
<dbReference type="OrthoDB" id="10070006at2759"/>
<comment type="subcellular location">
    <subcellularLocation>
        <location evidence="1 6">Nucleus</location>
    </subcellularLocation>
</comment>